<gene>
    <name evidence="1" type="ORF">A7Q10_04185</name>
</gene>
<dbReference type="EMBL" id="LXQC01000057">
    <property type="protein sequence ID" value="TFE71795.1"/>
    <property type="molecule type" value="Genomic_DNA"/>
</dbReference>
<keyword evidence="2" id="KW-1185">Reference proteome</keyword>
<evidence type="ECO:0000313" key="1">
    <source>
        <dbReference type="EMBL" id="TFE71795.1"/>
    </source>
</evidence>
<proteinExistence type="predicted"/>
<organism evidence="1 2">
    <name type="scientific">Methylacidiphilum caldifontis</name>
    <dbReference type="NCBI Taxonomy" id="2795386"/>
    <lineage>
        <taxon>Bacteria</taxon>
        <taxon>Pseudomonadati</taxon>
        <taxon>Verrucomicrobiota</taxon>
        <taxon>Methylacidiphilae</taxon>
        <taxon>Methylacidiphilales</taxon>
        <taxon>Methylacidiphilaceae</taxon>
        <taxon>Methylacidiphilum (ex Ratnadevi et al. 2023)</taxon>
    </lineage>
</organism>
<accession>A0A4Y8PHA4</accession>
<comment type="caution">
    <text evidence="1">The sequence shown here is derived from an EMBL/GenBank/DDBJ whole genome shotgun (WGS) entry which is preliminary data.</text>
</comment>
<dbReference type="Proteomes" id="UP000297713">
    <property type="component" value="Unassembled WGS sequence"/>
</dbReference>
<reference evidence="1 2" key="1">
    <citation type="submission" date="2016-05" db="EMBL/GenBank/DDBJ databases">
        <title>Diversity and Homogeneity among Thermoacidophilic Verrucomicrobia Methanotrophs Linked with Geographical Origin.</title>
        <authorList>
            <person name="Erikstad H.-A."/>
            <person name="Smestad N.B."/>
            <person name="Ceballos R.M."/>
            <person name="Birkeland N.-K."/>
        </authorList>
    </citation>
    <scope>NUCLEOTIDE SEQUENCE [LARGE SCALE GENOMIC DNA]</scope>
    <source>
        <strain evidence="1 2">Phi</strain>
    </source>
</reference>
<sequence length="95" mass="10945">MDFSIDRVNPDSHQKLHDLMDGATDRISCRRETRYPPRSPIRQPFSLVFKLLAKLEKNHVSNGSGDTEVRLKAAHSQFPNDDEIKPSHRVMSEFV</sequence>
<evidence type="ECO:0000313" key="2">
    <source>
        <dbReference type="Proteomes" id="UP000297713"/>
    </source>
</evidence>
<dbReference type="AlphaFoldDB" id="A0A4Y8PHA4"/>
<name>A0A4Y8PHA4_9BACT</name>
<protein>
    <submittedName>
        <fullName evidence="1">Uncharacterized protein</fullName>
    </submittedName>
</protein>